<dbReference type="PROSITE" id="PS50302">
    <property type="entry name" value="PUM"/>
    <property type="match status" value="6"/>
</dbReference>
<feature type="region of interest" description="Disordered" evidence="4">
    <location>
        <begin position="365"/>
        <end position="395"/>
    </location>
</feature>
<feature type="compositionally biased region" description="Basic and acidic residues" evidence="4">
    <location>
        <begin position="482"/>
        <end position="496"/>
    </location>
</feature>
<feature type="compositionally biased region" description="Polar residues" evidence="4">
    <location>
        <begin position="448"/>
        <end position="468"/>
    </location>
</feature>
<evidence type="ECO:0000313" key="7">
    <source>
        <dbReference type="Proteomes" id="UP000664534"/>
    </source>
</evidence>
<feature type="region of interest" description="Disordered" evidence="4">
    <location>
        <begin position="170"/>
        <end position="251"/>
    </location>
</feature>
<organism evidence="6 7">
    <name type="scientific">Imshaugia aleurites</name>
    <dbReference type="NCBI Taxonomy" id="172621"/>
    <lineage>
        <taxon>Eukaryota</taxon>
        <taxon>Fungi</taxon>
        <taxon>Dikarya</taxon>
        <taxon>Ascomycota</taxon>
        <taxon>Pezizomycotina</taxon>
        <taxon>Lecanoromycetes</taxon>
        <taxon>OSLEUM clade</taxon>
        <taxon>Lecanoromycetidae</taxon>
        <taxon>Lecanorales</taxon>
        <taxon>Lecanorineae</taxon>
        <taxon>Parmeliaceae</taxon>
        <taxon>Imshaugia</taxon>
    </lineage>
</organism>
<dbReference type="EMBL" id="CAJPDT010000060">
    <property type="protein sequence ID" value="CAF9931287.1"/>
    <property type="molecule type" value="Genomic_DNA"/>
</dbReference>
<dbReference type="FunFam" id="1.25.10.10:FF:000237">
    <property type="entry name" value="Pumilio homolog 9"/>
    <property type="match status" value="1"/>
</dbReference>
<dbReference type="PANTHER" id="PTHR12537:SF13">
    <property type="entry name" value="PUMILIO HOMOLOGY DOMAIN FAMILY MEMBER 4"/>
    <property type="match status" value="1"/>
</dbReference>
<dbReference type="OrthoDB" id="668540at2759"/>
<reference evidence="6" key="1">
    <citation type="submission" date="2021-03" db="EMBL/GenBank/DDBJ databases">
        <authorList>
            <person name="Tagirdzhanova G."/>
        </authorList>
    </citation>
    <scope>NUCLEOTIDE SEQUENCE</scope>
</reference>
<dbReference type="InterPro" id="IPR001313">
    <property type="entry name" value="Pumilio_RNA-bd_rpt"/>
</dbReference>
<keyword evidence="7" id="KW-1185">Reference proteome</keyword>
<feature type="repeat" description="Pumilio" evidence="3">
    <location>
        <begin position="673"/>
        <end position="710"/>
    </location>
</feature>
<comment type="function">
    <text evidence="2">RNA-binding nucleolar protein required for pre-rRNA processing. Involved in production of 18S rRNA and assembly of small ribosomal subunit.</text>
</comment>
<keyword evidence="1" id="KW-0677">Repeat</keyword>
<feature type="compositionally biased region" description="Low complexity" evidence="4">
    <location>
        <begin position="212"/>
        <end position="223"/>
    </location>
</feature>
<dbReference type="GO" id="GO:0003729">
    <property type="term" value="F:mRNA binding"/>
    <property type="evidence" value="ECO:0007669"/>
    <property type="project" value="TreeGrafter"/>
</dbReference>
<sequence>MAFYNALSARYDELRSPNPPSSSNTTGTTTPARYSGSFMQTQSQPFNDARGILQRRQTTDLSKMPGITPIGQQPAQAVDPADLPTTFHTAQLVSDVEPLKVEKKRQEYEMLTEKRKQHAAFMSDLQVQEARRKEELDRMTLDLERAGYNAGHQSEPTTPPEYREHPFTSVFARSNRYSSSSVTSPPGLNTRSSRSGSQLTSPPSELVQTLQSSISSDILPSKSVPGSRRGSNDRASAYVPETNGASRRNAAVNNRYSMPVTGLRSRNHETVPEHSATMGLGQINTTSFLFDDEDSKESTTSPDVKSYLQMNATDDKFPILVRRNEFPGVLSASSAALDLALSNPEQNEGWTPFARHRLSQQGLPQTMSSLSLGPSSNGTSNSDSQKSSETTGNSRLNRHSMEASLAAYGQSTQHGQVGSNEPVRPSLANIHASYSTNDVPTLKKANGLMSNITPPKTQAQQQFHNHNASLGRIPPSVMSNRHSRELSGSDARRDEQPNGYQQVLSGLQASAAPFGPPTTAASPVNSMPNAMAQLNNAMQLPNQAYYPAFGMQMMNMGMTPMHMANPVAFHNQMQAFQPQNGFSPYPNYGPHGRFQDSQARVIQQRRMQNGEENARFTNVQLEHFQGEILVLCKDQHGCRYLQKKLEERNSEHVQLIFVETHQHVVELMTGTDPISAPQMRLLTGTDPFGNYLCQKLLEFSNDEQRTVLINNAAPEMVNIALNSHGTRALQKMIEFVSTPEQIQTVIKALNGKVVELIQDLNGNHVIQKCLNRLSSDDAQFIFDTVGTNCVSVGTHRHGCCVLQRCIDHATGHQKAKLISQITNSAFHLVQDPFGNYVLQYIVDLQESCFTDPLCYTFQGQIPQLSKQKFSSNVIEKCLRGARLNVTKMMIEEMLNANELERLLRDSYANYVVQTALDFADPETKGRLVEAIRPILPAVRQTPHGRRIQSKIMAQDGHGQGQGQGRFSGSGTPTDRSSGQIPLSLQMTSSPAPNTYAAPSNGYNAVNNTFAAPFRGAYSQYQPPASQAQNMSNGSTFMHFGPDNQQIVQQPVQSYARLPQVNGGFF</sequence>
<feature type="region of interest" description="Disordered" evidence="4">
    <location>
        <begin position="12"/>
        <end position="34"/>
    </location>
</feature>
<feature type="repeat" description="Pumilio" evidence="3">
    <location>
        <begin position="748"/>
        <end position="783"/>
    </location>
</feature>
<evidence type="ECO:0000256" key="1">
    <source>
        <dbReference type="ARBA" id="ARBA00022737"/>
    </source>
</evidence>
<protein>
    <recommendedName>
        <fullName evidence="5">PUM-HD domain-containing protein</fullName>
    </recommendedName>
</protein>
<dbReference type="InterPro" id="IPR033133">
    <property type="entry name" value="PUM-HD"/>
</dbReference>
<dbReference type="Pfam" id="PF00806">
    <property type="entry name" value="PUF"/>
    <property type="match status" value="8"/>
</dbReference>
<dbReference type="InterPro" id="IPR011989">
    <property type="entry name" value="ARM-like"/>
</dbReference>
<dbReference type="SUPFAM" id="SSF48371">
    <property type="entry name" value="ARM repeat"/>
    <property type="match status" value="1"/>
</dbReference>
<dbReference type="Proteomes" id="UP000664534">
    <property type="component" value="Unassembled WGS sequence"/>
</dbReference>
<dbReference type="SMART" id="SM00025">
    <property type="entry name" value="Pumilio"/>
    <property type="match status" value="8"/>
</dbReference>
<feature type="compositionally biased region" description="Low complexity" evidence="4">
    <location>
        <begin position="170"/>
        <end position="184"/>
    </location>
</feature>
<proteinExistence type="predicted"/>
<evidence type="ECO:0000259" key="5">
    <source>
        <dbReference type="PROSITE" id="PS50303"/>
    </source>
</evidence>
<gene>
    <name evidence="6" type="ORF">IMSHALPRED_008584</name>
</gene>
<feature type="repeat" description="Pumilio" evidence="3">
    <location>
        <begin position="711"/>
        <end position="747"/>
    </location>
</feature>
<dbReference type="PANTHER" id="PTHR12537">
    <property type="entry name" value="RNA BINDING PROTEIN PUMILIO-RELATED"/>
    <property type="match status" value="1"/>
</dbReference>
<feature type="compositionally biased region" description="Gly residues" evidence="4">
    <location>
        <begin position="957"/>
        <end position="967"/>
    </location>
</feature>
<feature type="compositionally biased region" description="Polar residues" evidence="4">
    <location>
        <begin position="971"/>
        <end position="995"/>
    </location>
</feature>
<feature type="region of interest" description="Disordered" evidence="4">
    <location>
        <begin position="953"/>
        <end position="995"/>
    </location>
</feature>
<name>A0A8H3FUG8_9LECA</name>
<dbReference type="GO" id="GO:0005737">
    <property type="term" value="C:cytoplasm"/>
    <property type="evidence" value="ECO:0007669"/>
    <property type="project" value="TreeGrafter"/>
</dbReference>
<evidence type="ECO:0000256" key="2">
    <source>
        <dbReference type="ARBA" id="ARBA00024893"/>
    </source>
</evidence>
<feature type="repeat" description="Pumilio" evidence="3">
    <location>
        <begin position="623"/>
        <end position="658"/>
    </location>
</feature>
<evidence type="ECO:0000313" key="6">
    <source>
        <dbReference type="EMBL" id="CAF9931287.1"/>
    </source>
</evidence>
<dbReference type="InterPro" id="IPR016024">
    <property type="entry name" value="ARM-type_fold"/>
</dbReference>
<feature type="repeat" description="Pumilio" evidence="3">
    <location>
        <begin position="892"/>
        <end position="929"/>
    </location>
</feature>
<evidence type="ECO:0000256" key="3">
    <source>
        <dbReference type="PROSITE-ProRule" id="PRU00317"/>
    </source>
</evidence>
<feature type="domain" description="PUM-HD" evidence="5">
    <location>
        <begin position="597"/>
        <end position="955"/>
    </location>
</feature>
<dbReference type="InterPro" id="IPR033712">
    <property type="entry name" value="Pumilio_RNA-bd"/>
</dbReference>
<dbReference type="Gene3D" id="1.25.10.10">
    <property type="entry name" value="Leucine-rich Repeat Variant"/>
    <property type="match status" value="1"/>
</dbReference>
<feature type="region of interest" description="Disordered" evidence="4">
    <location>
        <begin position="441"/>
        <end position="498"/>
    </location>
</feature>
<evidence type="ECO:0000256" key="4">
    <source>
        <dbReference type="SAM" id="MobiDB-lite"/>
    </source>
</evidence>
<feature type="compositionally biased region" description="Low complexity" evidence="4">
    <location>
        <begin position="21"/>
        <end position="31"/>
    </location>
</feature>
<dbReference type="CDD" id="cd07920">
    <property type="entry name" value="Pumilio"/>
    <property type="match status" value="1"/>
</dbReference>
<feature type="repeat" description="Pumilio" evidence="3">
    <location>
        <begin position="784"/>
        <end position="819"/>
    </location>
</feature>
<dbReference type="AlphaFoldDB" id="A0A8H3FUG8"/>
<dbReference type="GO" id="GO:0010608">
    <property type="term" value="P:post-transcriptional regulation of gene expression"/>
    <property type="evidence" value="ECO:0007669"/>
    <property type="project" value="TreeGrafter"/>
</dbReference>
<accession>A0A8H3FUG8</accession>
<dbReference type="PROSITE" id="PS50303">
    <property type="entry name" value="PUM_HD"/>
    <property type="match status" value="1"/>
</dbReference>
<comment type="caution">
    <text evidence="6">The sequence shown here is derived from an EMBL/GenBank/DDBJ whole genome shotgun (WGS) entry which is preliminary data.</text>
</comment>
<feature type="compositionally biased region" description="Polar residues" evidence="4">
    <location>
        <begin position="186"/>
        <end position="211"/>
    </location>
</feature>